<sequence length="279" mass="31722">EIKCPIYQKLPSLCCVACIEYVGNLNFSFVQVDIFKGYIKTSLMKAFCIIVVVWATLSENAVQTLYSEEPPPIVYGSLAAIQTPRLTCHYLYLKGWRIRLRNFEDGTPCWYSRWYSRVGYCFRGRCTIKAAPHEIPCDGVRRSPGYATSCYYSCTKGLQTMNIPYNNITPCLVIGPSGRPVDGAGVCMNGTCKPSDDLSPEEVELAHPQGLVRCPEKEHTGRDILRTCYYYCQRNGDWYSGYFDSKPTSGCMMRHPARETPLRWCCRGACTRKYNCEQL</sequence>
<reference evidence="1" key="2">
    <citation type="journal article" date="2015" name="J. Proteomics">
        <title>Sexual differences in the sialomes of the zebra tick, Rhipicephalus pulchellus.</title>
        <authorList>
            <person name="Tan A.W."/>
            <person name="Francischetti I.M."/>
            <person name="Slovak M."/>
            <person name="Kini R.M."/>
            <person name="Ribeiro J.M."/>
        </authorList>
    </citation>
    <scope>NUCLEOTIDE SEQUENCE</scope>
    <source>
        <tissue evidence="1">Salivary gland</tissue>
    </source>
</reference>
<feature type="non-terminal residue" evidence="1">
    <location>
        <position position="1"/>
    </location>
</feature>
<reference evidence="1" key="1">
    <citation type="submission" date="2012-11" db="EMBL/GenBank/DDBJ databases">
        <authorList>
            <person name="Lucero-Rivera Y.E."/>
            <person name="Tovar-Ramirez D."/>
        </authorList>
    </citation>
    <scope>NUCLEOTIDE SEQUENCE</scope>
    <source>
        <tissue evidence="1">Salivary gland</tissue>
    </source>
</reference>
<proteinExistence type="evidence at transcript level"/>
<accession>L7MDV8</accession>
<evidence type="ECO:0000313" key="1">
    <source>
        <dbReference type="EMBL" id="JAA62007.1"/>
    </source>
</evidence>
<name>L7MDV8_RHIPC</name>
<protein>
    <submittedName>
        <fullName evidence="1">Putative tick 18.3 kDa family protein</fullName>
    </submittedName>
</protein>
<dbReference type="AlphaFoldDB" id="L7MDV8"/>
<dbReference type="EMBL" id="GACK01003027">
    <property type="protein sequence ID" value="JAA62007.1"/>
    <property type="molecule type" value="mRNA"/>
</dbReference>
<organism evidence="1">
    <name type="scientific">Rhipicephalus pulchellus</name>
    <name type="common">Yellow backed tick</name>
    <name type="synonym">Dermacentor pulchellus</name>
    <dbReference type="NCBI Taxonomy" id="72859"/>
    <lineage>
        <taxon>Eukaryota</taxon>
        <taxon>Metazoa</taxon>
        <taxon>Ecdysozoa</taxon>
        <taxon>Arthropoda</taxon>
        <taxon>Chelicerata</taxon>
        <taxon>Arachnida</taxon>
        <taxon>Acari</taxon>
        <taxon>Parasitiformes</taxon>
        <taxon>Ixodida</taxon>
        <taxon>Ixodoidea</taxon>
        <taxon>Ixodidae</taxon>
        <taxon>Rhipicephalinae</taxon>
        <taxon>Rhipicephalus</taxon>
        <taxon>Rhipicephalus</taxon>
    </lineage>
</organism>